<protein>
    <recommendedName>
        <fullName evidence="3">Virion component</fullName>
    </recommendedName>
</protein>
<dbReference type="GeneID" id="22276569"/>
<evidence type="ECO:0000313" key="1">
    <source>
        <dbReference type="EMBL" id="AFX93423.1"/>
    </source>
</evidence>
<dbReference type="EMBL" id="KC012913">
    <property type="protein sequence ID" value="AFX93423.1"/>
    <property type="molecule type" value="Genomic_DNA"/>
</dbReference>
<evidence type="ECO:0008006" key="3">
    <source>
        <dbReference type="Google" id="ProtNLM"/>
    </source>
</evidence>
<proteinExistence type="predicted"/>
<reference evidence="1 2" key="1">
    <citation type="journal article" date="2014" name="PLoS ONE">
        <title>Improving the Safety of Staphylococcus aureus Polyvalent Phages by Their Production on a Staphylococcus xylosus Strain.</title>
        <authorList>
            <person name="El Haddad L."/>
            <person name="Ben Abdallah N."/>
            <person name="Plante P.L."/>
            <person name="Dumaresq J."/>
            <person name="Katsarava R."/>
            <person name="Labrie S."/>
            <person name="Corbeil J."/>
            <person name="St-Gelais D."/>
            <person name="Moineau S."/>
        </authorList>
    </citation>
    <scope>NUCLEOTIDE SEQUENCE [LARGE SCALE GENOMIC DNA]</scope>
</reference>
<accession>A0A075BES9</accession>
<dbReference type="KEGG" id="vg:22276569"/>
<dbReference type="Proteomes" id="UP000028568">
    <property type="component" value="Segment"/>
</dbReference>
<sequence length="152" mass="17832">MADEISLNPIQDAKPIDDIVDIMTYLKNGKVLRVKQDNQGDILVRMSPGKHKFTEVSRDLDKESFYYKRHWVLYNVSVNSLITFDVYLDEEYSETTKVKYPKDTIVEYTREDQEKDVAMIKEILTDNNGNYFYALTGETILFDENKLNKVKD</sequence>
<dbReference type="RefSeq" id="YP_009098306.1">
    <property type="nucleotide sequence ID" value="NC_025417.1"/>
</dbReference>
<organism evidence="1 2">
    <name type="scientific">Staphylococcus phage Team1</name>
    <dbReference type="NCBI Taxonomy" id="1262512"/>
    <lineage>
        <taxon>Viruses</taxon>
        <taxon>Duplodnaviria</taxon>
        <taxon>Heunggongvirae</taxon>
        <taxon>Uroviricota</taxon>
        <taxon>Caudoviricetes</taxon>
        <taxon>Herelleviridae</taxon>
        <taxon>Twortvirinae</taxon>
        <taxon>Kayvirus</taxon>
        <taxon>Kayvirus G1</taxon>
    </lineage>
</organism>
<evidence type="ECO:0000313" key="2">
    <source>
        <dbReference type="Proteomes" id="UP000028568"/>
    </source>
</evidence>
<dbReference type="SMR" id="A0A075BES9"/>
<name>A0A075BES9_9CAUD</name>